<dbReference type="GO" id="GO:0005829">
    <property type="term" value="C:cytosol"/>
    <property type="evidence" value="ECO:0007669"/>
    <property type="project" value="TreeGrafter"/>
</dbReference>
<evidence type="ECO:0000256" key="5">
    <source>
        <dbReference type="ARBA" id="ARBA00022723"/>
    </source>
</evidence>
<dbReference type="STRING" id="1298598.JCM21714_3078"/>
<dbReference type="AlphaFoldDB" id="W4VLE1"/>
<evidence type="ECO:0000256" key="4">
    <source>
        <dbReference type="ARBA" id="ARBA00022617"/>
    </source>
</evidence>
<evidence type="ECO:0000313" key="11">
    <source>
        <dbReference type="Proteomes" id="UP000019102"/>
    </source>
</evidence>
<dbReference type="PANTHER" id="PTHR42821">
    <property type="entry name" value="CATALASE"/>
    <property type="match status" value="1"/>
</dbReference>
<evidence type="ECO:0000256" key="2">
    <source>
        <dbReference type="ARBA" id="ARBA00012314"/>
    </source>
</evidence>
<dbReference type="GO" id="GO:0046872">
    <property type="term" value="F:metal ion binding"/>
    <property type="evidence" value="ECO:0007669"/>
    <property type="project" value="UniProtKB-KW"/>
</dbReference>
<evidence type="ECO:0000256" key="3">
    <source>
        <dbReference type="ARBA" id="ARBA00022559"/>
    </source>
</evidence>
<reference evidence="10 11" key="1">
    <citation type="journal article" date="2014" name="Genome Announc.">
        <title>Draft Genome Sequence of the Boron-Tolerant and Moderately Halotolerant Bacterium Gracilibacillus boraciitolerans JCM 21714T.</title>
        <authorList>
            <person name="Ahmed I."/>
            <person name="Oshima K."/>
            <person name="Suda W."/>
            <person name="Kitamura K."/>
            <person name="Iida T."/>
            <person name="Ohmori Y."/>
            <person name="Fujiwara T."/>
            <person name="Hattori M."/>
            <person name="Ohkuma M."/>
        </authorList>
    </citation>
    <scope>NUCLEOTIDE SEQUENCE [LARGE SCALE GENOMIC DNA]</scope>
    <source>
        <strain evidence="10 11">JCM 21714</strain>
    </source>
</reference>
<accession>W4VLE1</accession>
<dbReference type="InterPro" id="IPR020835">
    <property type="entry name" value="Catalase_sf"/>
</dbReference>
<evidence type="ECO:0000256" key="8">
    <source>
        <dbReference type="ARBA" id="ARBA00023324"/>
    </source>
</evidence>
<name>W4VLE1_9BACI</name>
<comment type="caution">
    <text evidence="10">The sequence shown here is derived from an EMBL/GenBank/DDBJ whole genome shotgun (WGS) entry which is preliminary data.</text>
</comment>
<protein>
    <recommendedName>
        <fullName evidence="2">catalase</fullName>
        <ecNumber evidence="2">1.11.1.6</ecNumber>
    </recommendedName>
</protein>
<sequence>MGGKNQNVNGSHSKKEQLEQFTVDDRNKKMTTNQGVKVHEDEFSLKAGERGGPTLMEDFHFAKNDAF</sequence>
<dbReference type="InterPro" id="IPR024712">
    <property type="entry name" value="Catalase_clade2"/>
</dbReference>
<dbReference type="EMBL" id="BAVS01000017">
    <property type="protein sequence ID" value="GAE93956.1"/>
    <property type="molecule type" value="Genomic_DNA"/>
</dbReference>
<gene>
    <name evidence="10" type="ORF">JCM21714_3078</name>
</gene>
<evidence type="ECO:0000313" key="10">
    <source>
        <dbReference type="EMBL" id="GAE93956.1"/>
    </source>
</evidence>
<dbReference type="GO" id="GO:0020037">
    <property type="term" value="F:heme binding"/>
    <property type="evidence" value="ECO:0007669"/>
    <property type="project" value="InterPro"/>
</dbReference>
<dbReference type="EC" id="1.11.1.6" evidence="2"/>
<evidence type="ECO:0000256" key="6">
    <source>
        <dbReference type="ARBA" id="ARBA00023002"/>
    </source>
</evidence>
<keyword evidence="4" id="KW-0349">Heme</keyword>
<dbReference type="PANTHER" id="PTHR42821:SF1">
    <property type="entry name" value="CATALASE-B"/>
    <property type="match status" value="1"/>
</dbReference>
<dbReference type="GO" id="GO:0042744">
    <property type="term" value="P:hydrogen peroxide catabolic process"/>
    <property type="evidence" value="ECO:0007669"/>
    <property type="project" value="UniProtKB-KW"/>
</dbReference>
<feature type="compositionally biased region" description="Polar residues" evidence="9">
    <location>
        <begin position="1"/>
        <end position="11"/>
    </location>
</feature>
<keyword evidence="5" id="KW-0479">Metal-binding</keyword>
<dbReference type="eggNOG" id="COG0753">
    <property type="taxonomic scope" value="Bacteria"/>
</dbReference>
<evidence type="ECO:0000256" key="1">
    <source>
        <dbReference type="ARBA" id="ARBA00001971"/>
    </source>
</evidence>
<keyword evidence="11" id="KW-1185">Reference proteome</keyword>
<dbReference type="GO" id="GO:0006979">
    <property type="term" value="P:response to oxidative stress"/>
    <property type="evidence" value="ECO:0007669"/>
    <property type="project" value="InterPro"/>
</dbReference>
<dbReference type="SUPFAM" id="SSF56634">
    <property type="entry name" value="Heme-dependent catalase-like"/>
    <property type="match status" value="1"/>
</dbReference>
<dbReference type="Proteomes" id="UP000019102">
    <property type="component" value="Unassembled WGS sequence"/>
</dbReference>
<evidence type="ECO:0000256" key="9">
    <source>
        <dbReference type="SAM" id="MobiDB-lite"/>
    </source>
</evidence>
<feature type="compositionally biased region" description="Basic and acidic residues" evidence="9">
    <location>
        <begin position="13"/>
        <end position="28"/>
    </location>
</feature>
<organism evidence="10 11">
    <name type="scientific">Gracilibacillus boraciitolerans JCM 21714</name>
    <dbReference type="NCBI Taxonomy" id="1298598"/>
    <lineage>
        <taxon>Bacteria</taxon>
        <taxon>Bacillati</taxon>
        <taxon>Bacillota</taxon>
        <taxon>Bacilli</taxon>
        <taxon>Bacillales</taxon>
        <taxon>Bacillaceae</taxon>
        <taxon>Gracilibacillus</taxon>
    </lineage>
</organism>
<keyword evidence="8" id="KW-0376">Hydrogen peroxide</keyword>
<keyword evidence="3" id="KW-0575">Peroxidase</keyword>
<feature type="region of interest" description="Disordered" evidence="9">
    <location>
        <begin position="1"/>
        <end position="37"/>
    </location>
</feature>
<proteinExistence type="predicted"/>
<evidence type="ECO:0000256" key="7">
    <source>
        <dbReference type="ARBA" id="ARBA00023004"/>
    </source>
</evidence>
<keyword evidence="6" id="KW-0560">Oxidoreductase</keyword>
<comment type="cofactor">
    <cofactor evidence="1">
        <name>heme</name>
        <dbReference type="ChEBI" id="CHEBI:30413"/>
    </cofactor>
</comment>
<dbReference type="Gene3D" id="4.10.91.20">
    <property type="match status" value="1"/>
</dbReference>
<keyword evidence="7" id="KW-0408">Iron</keyword>
<dbReference type="GO" id="GO:0004096">
    <property type="term" value="F:catalase activity"/>
    <property type="evidence" value="ECO:0007669"/>
    <property type="project" value="UniProtKB-EC"/>
</dbReference>